<keyword evidence="4 6" id="KW-0472">Membrane</keyword>
<feature type="transmembrane region" description="Helical" evidence="6">
    <location>
        <begin position="102"/>
        <end position="123"/>
    </location>
</feature>
<dbReference type="Proteomes" id="UP000637643">
    <property type="component" value="Unassembled WGS sequence"/>
</dbReference>
<feature type="transmembrane region" description="Helical" evidence="6">
    <location>
        <begin position="28"/>
        <end position="50"/>
    </location>
</feature>
<reference evidence="7" key="1">
    <citation type="journal article" date="2014" name="Int. J. Syst. Evol. Microbiol.">
        <title>Complete genome sequence of Corynebacterium casei LMG S-19264T (=DSM 44701T), isolated from a smear-ripened cheese.</title>
        <authorList>
            <consortium name="US DOE Joint Genome Institute (JGI-PGF)"/>
            <person name="Walter F."/>
            <person name="Albersmeier A."/>
            <person name="Kalinowski J."/>
            <person name="Ruckert C."/>
        </authorList>
    </citation>
    <scope>NUCLEOTIDE SEQUENCE</scope>
    <source>
        <strain evidence="7">CGMCC 1.16134</strain>
    </source>
</reference>
<reference evidence="7" key="2">
    <citation type="submission" date="2020-09" db="EMBL/GenBank/DDBJ databases">
        <authorList>
            <person name="Sun Q."/>
            <person name="Zhou Y."/>
        </authorList>
    </citation>
    <scope>NUCLEOTIDE SEQUENCE</scope>
    <source>
        <strain evidence="7">CGMCC 1.16134</strain>
    </source>
</reference>
<feature type="transmembrane region" description="Helical" evidence="6">
    <location>
        <begin position="62"/>
        <end position="90"/>
    </location>
</feature>
<dbReference type="Gene3D" id="1.20.1080.10">
    <property type="entry name" value="Glycerol uptake facilitator protein"/>
    <property type="match status" value="1"/>
</dbReference>
<evidence type="ECO:0000256" key="5">
    <source>
        <dbReference type="ARBA" id="ARBA00049660"/>
    </source>
</evidence>
<dbReference type="EMBL" id="BMKR01000004">
    <property type="protein sequence ID" value="GGF67840.1"/>
    <property type="molecule type" value="Genomic_DNA"/>
</dbReference>
<evidence type="ECO:0000256" key="1">
    <source>
        <dbReference type="ARBA" id="ARBA00004141"/>
    </source>
</evidence>
<keyword evidence="8" id="KW-1185">Reference proteome</keyword>
<gene>
    <name evidence="7" type="ORF">GCM10010912_11060</name>
</gene>
<feature type="transmembrane region" description="Helical" evidence="6">
    <location>
        <begin position="231"/>
        <end position="256"/>
    </location>
</feature>
<evidence type="ECO:0000256" key="4">
    <source>
        <dbReference type="ARBA" id="ARBA00023136"/>
    </source>
</evidence>
<dbReference type="Pfam" id="PF01226">
    <property type="entry name" value="Form_Nir_trans"/>
    <property type="match status" value="1"/>
</dbReference>
<dbReference type="PANTHER" id="PTHR30520">
    <property type="entry name" value="FORMATE TRANSPORTER-RELATED"/>
    <property type="match status" value="1"/>
</dbReference>
<evidence type="ECO:0000313" key="7">
    <source>
        <dbReference type="EMBL" id="GGF67840.1"/>
    </source>
</evidence>
<dbReference type="InterPro" id="IPR000292">
    <property type="entry name" value="For/NO2_transpt"/>
</dbReference>
<dbReference type="GO" id="GO:0015499">
    <property type="term" value="F:formate transmembrane transporter activity"/>
    <property type="evidence" value="ECO:0007669"/>
    <property type="project" value="TreeGrafter"/>
</dbReference>
<dbReference type="RefSeq" id="WP_189022784.1">
    <property type="nucleotide sequence ID" value="NZ_BMKR01000004.1"/>
</dbReference>
<feature type="transmembrane region" description="Helical" evidence="6">
    <location>
        <begin position="159"/>
        <end position="181"/>
    </location>
</feature>
<dbReference type="GO" id="GO:0005886">
    <property type="term" value="C:plasma membrane"/>
    <property type="evidence" value="ECO:0007669"/>
    <property type="project" value="TreeGrafter"/>
</dbReference>
<evidence type="ECO:0000256" key="6">
    <source>
        <dbReference type="SAM" id="Phobius"/>
    </source>
</evidence>
<evidence type="ECO:0000256" key="2">
    <source>
        <dbReference type="ARBA" id="ARBA00022692"/>
    </source>
</evidence>
<name>A0A917C1X9_9BACL</name>
<proteinExistence type="inferred from homology"/>
<protein>
    <submittedName>
        <fullName evidence="7">Formate transporter</fullName>
    </submittedName>
</protein>
<evidence type="ECO:0000313" key="8">
    <source>
        <dbReference type="Proteomes" id="UP000637643"/>
    </source>
</evidence>
<evidence type="ECO:0000256" key="3">
    <source>
        <dbReference type="ARBA" id="ARBA00022989"/>
    </source>
</evidence>
<organism evidence="7 8">
    <name type="scientific">Paenibacillus albidus</name>
    <dbReference type="NCBI Taxonomy" id="2041023"/>
    <lineage>
        <taxon>Bacteria</taxon>
        <taxon>Bacillati</taxon>
        <taxon>Bacillota</taxon>
        <taxon>Bacilli</taxon>
        <taxon>Bacillales</taxon>
        <taxon>Paenibacillaceae</taxon>
        <taxon>Paenibacillus</taxon>
    </lineage>
</organism>
<dbReference type="PANTHER" id="PTHR30520:SF6">
    <property type="entry name" value="FORMATE_NITRATE FAMILY TRANSPORTER (EUROFUNG)"/>
    <property type="match status" value="1"/>
</dbReference>
<comment type="similarity">
    <text evidence="5">Belongs to the FNT transporter (TC 1.A.16) family.</text>
</comment>
<comment type="subcellular location">
    <subcellularLocation>
        <location evidence="1">Membrane</location>
        <topology evidence="1">Multi-pass membrane protein</topology>
    </subcellularLocation>
</comment>
<keyword evidence="3 6" id="KW-1133">Transmembrane helix</keyword>
<sequence length="290" mass="30988">MDYVKPAAVLTAMIEAGKNKAELPVMQLLVRGILGGAILACATTLAYTAVAQTKIPMVGAVIFPVGFVIIILLGLELITGSFALIPLAVLEKKTTVGRMLNNFVWVAAGHLIGCVVYAVLYGLTLTKMGTDMSNPLIQTLITASEAKTTAYKHLGGNGMMLVTIKAMLCNWMVTLGAVMAMTSTSTSGKIMAMWLPILIFFGQGFEHTVVNMFVIPAGMMLGADVSFGDWWIWNGIPVLAGNFIGGVLFTGVLFYLSQRSFKETRKGAEQGIAPVRKSTVTETVGLERSL</sequence>
<keyword evidence="2 6" id="KW-0812">Transmembrane</keyword>
<accession>A0A917C1X9</accession>
<dbReference type="InterPro" id="IPR023271">
    <property type="entry name" value="Aquaporin-like"/>
</dbReference>
<dbReference type="AlphaFoldDB" id="A0A917C1X9"/>
<comment type="caution">
    <text evidence="7">The sequence shown here is derived from an EMBL/GenBank/DDBJ whole genome shotgun (WGS) entry which is preliminary data.</text>
</comment>
<feature type="transmembrane region" description="Helical" evidence="6">
    <location>
        <begin position="193"/>
        <end position="219"/>
    </location>
</feature>